<feature type="compositionally biased region" description="Basic and acidic residues" evidence="1">
    <location>
        <begin position="108"/>
        <end position="121"/>
    </location>
</feature>
<evidence type="ECO:0000313" key="2">
    <source>
        <dbReference type="EMBL" id="CAD8845114.1"/>
    </source>
</evidence>
<feature type="compositionally biased region" description="Basic and acidic residues" evidence="1">
    <location>
        <begin position="376"/>
        <end position="385"/>
    </location>
</feature>
<dbReference type="SUPFAM" id="SSF57850">
    <property type="entry name" value="RING/U-box"/>
    <property type="match status" value="1"/>
</dbReference>
<feature type="compositionally biased region" description="Basic and acidic residues" evidence="1">
    <location>
        <begin position="264"/>
        <end position="275"/>
    </location>
</feature>
<gene>
    <name evidence="2" type="ORF">NSCI0253_LOCUS19464</name>
</gene>
<feature type="compositionally biased region" description="Low complexity" evidence="1">
    <location>
        <begin position="393"/>
        <end position="419"/>
    </location>
</feature>
<sequence>MSVPGVPPTGTLASCEQGHLLEALGTSIKRLGRATYDEWECDACSSGPPERRNRFHCAACGFDLCQRCVDLQLLEREVIDPREAGLPVKRGRQRVREVEQLSQRSSSMRREAEVSCTEKRPAPAKKTWGVPKAKATAARNSAMVPVLAARALSAAGVARRKEARSTSSALSAQVSCNAPLVATPTSLGSECVLSGAKGDVEVEDVEVVEEMQVQEVLDSANEVTPAAREVCEVSDVDGLDRFVGQCHADRQDEQSNQGDEGLEQETHEKQERKEEMEEVEDEVEDQTPMLEDEVAATSTSPDRSEFAEESISSQGFCKTMSLSPAARGVRGRGRGARGNPTFRVVEGPSSSGLAHGAPVETRETCKRKAPRKPHGKPTEKRKSSDHPGPSLTRASGARSRGGRQKLLPPKKAWQKPAPQDWWLQARAHATGVAAVLLRARS</sequence>
<protein>
    <submittedName>
        <fullName evidence="2">Uncharacterized protein</fullName>
    </submittedName>
</protein>
<feature type="compositionally biased region" description="Polar residues" evidence="1">
    <location>
        <begin position="310"/>
        <end position="322"/>
    </location>
</feature>
<dbReference type="EMBL" id="HBFQ01027565">
    <property type="protein sequence ID" value="CAD8845114.1"/>
    <property type="molecule type" value="Transcribed_RNA"/>
</dbReference>
<organism evidence="2">
    <name type="scientific">Noctiluca scintillans</name>
    <name type="common">Sea sparkle</name>
    <name type="synonym">Red tide dinoflagellate</name>
    <dbReference type="NCBI Taxonomy" id="2966"/>
    <lineage>
        <taxon>Eukaryota</taxon>
        <taxon>Sar</taxon>
        <taxon>Alveolata</taxon>
        <taxon>Dinophyceae</taxon>
        <taxon>Noctilucales</taxon>
        <taxon>Noctilucaceae</taxon>
        <taxon>Noctiluca</taxon>
    </lineage>
</organism>
<dbReference type="AlphaFoldDB" id="A0A7S1A7Z9"/>
<accession>A0A7S1A7Z9</accession>
<proteinExistence type="predicted"/>
<evidence type="ECO:0000256" key="1">
    <source>
        <dbReference type="SAM" id="MobiDB-lite"/>
    </source>
</evidence>
<feature type="region of interest" description="Disordered" evidence="1">
    <location>
        <begin position="249"/>
        <end position="419"/>
    </location>
</feature>
<name>A0A7S1A7Z9_NOCSC</name>
<reference evidence="2" key="1">
    <citation type="submission" date="2021-01" db="EMBL/GenBank/DDBJ databases">
        <authorList>
            <person name="Corre E."/>
            <person name="Pelletier E."/>
            <person name="Niang G."/>
            <person name="Scheremetjew M."/>
            <person name="Finn R."/>
            <person name="Kale V."/>
            <person name="Holt S."/>
            <person name="Cochrane G."/>
            <person name="Meng A."/>
            <person name="Brown T."/>
            <person name="Cohen L."/>
        </authorList>
    </citation>
    <scope>NUCLEOTIDE SEQUENCE</scope>
</reference>
<feature type="compositionally biased region" description="Acidic residues" evidence="1">
    <location>
        <begin position="276"/>
        <end position="294"/>
    </location>
</feature>
<feature type="region of interest" description="Disordered" evidence="1">
    <location>
        <begin position="97"/>
        <end position="130"/>
    </location>
</feature>